<dbReference type="EMBL" id="FMYP01000046">
    <property type="protein sequence ID" value="SDC71914.1"/>
    <property type="molecule type" value="Genomic_DNA"/>
</dbReference>
<accession>A0A1G6NX48</accession>
<dbReference type="PRINTS" id="PR00069">
    <property type="entry name" value="ALDKETRDTASE"/>
</dbReference>
<gene>
    <name evidence="2" type="ORF">SAMN05216323_104612</name>
</gene>
<reference evidence="2 3" key="1">
    <citation type="submission" date="2016-09" db="EMBL/GenBank/DDBJ databases">
        <authorList>
            <person name="Capua I."/>
            <person name="De Benedictis P."/>
            <person name="Joannis T."/>
            <person name="Lombin L.H."/>
            <person name="Cattoli G."/>
        </authorList>
    </citation>
    <scope>NUCLEOTIDE SEQUENCE [LARGE SCALE GENOMIC DNA]</scope>
    <source>
        <strain evidence="2 3">A7P-90m</strain>
    </source>
</reference>
<dbReference type="OrthoDB" id="9773828at2"/>
<dbReference type="Proteomes" id="UP000199452">
    <property type="component" value="Unassembled WGS sequence"/>
</dbReference>
<feature type="domain" description="NADP-dependent oxidoreductase" evidence="1">
    <location>
        <begin position="9"/>
        <end position="304"/>
    </location>
</feature>
<organism evidence="2 3">
    <name type="scientific">Williamwhitmania taraxaci</name>
    <dbReference type="NCBI Taxonomy" id="1640674"/>
    <lineage>
        <taxon>Bacteria</taxon>
        <taxon>Pseudomonadati</taxon>
        <taxon>Bacteroidota</taxon>
        <taxon>Bacteroidia</taxon>
        <taxon>Bacteroidales</taxon>
        <taxon>Williamwhitmaniaceae</taxon>
        <taxon>Williamwhitmania</taxon>
    </lineage>
</organism>
<dbReference type="AlphaFoldDB" id="A0A1G6NX48"/>
<dbReference type="SUPFAM" id="SSF51430">
    <property type="entry name" value="NAD(P)-linked oxidoreductase"/>
    <property type="match status" value="1"/>
</dbReference>
<dbReference type="Gene3D" id="3.20.20.100">
    <property type="entry name" value="NADP-dependent oxidoreductase domain"/>
    <property type="match status" value="1"/>
</dbReference>
<dbReference type="InterPro" id="IPR036812">
    <property type="entry name" value="NAD(P)_OxRdtase_dom_sf"/>
</dbReference>
<dbReference type="RefSeq" id="WP_092439292.1">
    <property type="nucleotide sequence ID" value="NZ_FMYP01000046.1"/>
</dbReference>
<dbReference type="InterPro" id="IPR020471">
    <property type="entry name" value="AKR"/>
</dbReference>
<evidence type="ECO:0000259" key="1">
    <source>
        <dbReference type="Pfam" id="PF00248"/>
    </source>
</evidence>
<proteinExistence type="predicted"/>
<dbReference type="InterPro" id="IPR050523">
    <property type="entry name" value="AKR_Detox_Biosynth"/>
</dbReference>
<dbReference type="PANTHER" id="PTHR43364">
    <property type="entry name" value="NADH-SPECIFIC METHYLGLYOXAL REDUCTASE-RELATED"/>
    <property type="match status" value="1"/>
</dbReference>
<protein>
    <submittedName>
        <fullName evidence="2">Predicted oxidoreductase</fullName>
    </submittedName>
</protein>
<dbReference type="InterPro" id="IPR023210">
    <property type="entry name" value="NADP_OxRdtase_dom"/>
</dbReference>
<dbReference type="GO" id="GO:0005829">
    <property type="term" value="C:cytosol"/>
    <property type="evidence" value="ECO:0007669"/>
    <property type="project" value="TreeGrafter"/>
</dbReference>
<evidence type="ECO:0000313" key="2">
    <source>
        <dbReference type="EMBL" id="SDC71914.1"/>
    </source>
</evidence>
<dbReference type="STRING" id="1640674.SAMN05216323_104612"/>
<dbReference type="Pfam" id="PF00248">
    <property type="entry name" value="Aldo_ket_red"/>
    <property type="match status" value="1"/>
</dbReference>
<name>A0A1G6NX48_9BACT</name>
<dbReference type="PANTHER" id="PTHR43364:SF1">
    <property type="entry name" value="OXIDOREDUCTASE YDHF"/>
    <property type="match status" value="1"/>
</dbReference>
<dbReference type="GO" id="GO:0016491">
    <property type="term" value="F:oxidoreductase activity"/>
    <property type="evidence" value="ECO:0007669"/>
    <property type="project" value="InterPro"/>
</dbReference>
<keyword evidence="3" id="KW-1185">Reference proteome</keyword>
<evidence type="ECO:0000313" key="3">
    <source>
        <dbReference type="Proteomes" id="UP000199452"/>
    </source>
</evidence>
<sequence length="317" mass="34986">MNPIKSKSLIYGCMGLGGGWNQNSITAADERVAEMAIEAAMEIGISIFDHADIYTYGKAEEVFGRILKRRPSLRSEMVLQSKVGICRGANPGDSSIYNLSKTYIIAQVEGILRRLQTDQLDILLLHRPDALLVAEEVAETFDHLKQQGKVKQFGVSNMSVSQVRNLQRCCTDPLVANQLQLSLGHTLMLDLGVAVNTRLVAVDSGMQGVLEYCQETGMTIQTWSSLDKGLYTETPHSQLTDKQQETSKIVAALAEKYSTTPASIVLAWLMMIPMNIHPIIGSTKPSRILACKDASSINITREEWYGLWISARGEKLP</sequence>